<sequence length="97" mass="11105">IKVLKDFLSLITALALIVILKILLKMVQDIVKLNIFLFKITILNLSLLYKDIFVKIVKKLSLLLQILSVITLIYLIILSILLLLNLKKIWGCCKLNS</sequence>
<protein>
    <submittedName>
        <fullName evidence="2">Uncharacterized protein</fullName>
    </submittedName>
</protein>
<reference evidence="2 3" key="1">
    <citation type="submission" date="2010-02" db="EMBL/GenBank/DDBJ databases">
        <authorList>
            <person name="Weinstock G."/>
            <person name="Sodergren E."/>
            <person name="Clifton S."/>
            <person name="Fulton L."/>
            <person name="Fulton B."/>
            <person name="Courtney L."/>
            <person name="Fronick C."/>
            <person name="Harrison M."/>
            <person name="Strong C."/>
            <person name="Farmer C."/>
            <person name="Delahaunty K."/>
            <person name="Markovic C."/>
            <person name="Hall O."/>
            <person name="Minx P."/>
            <person name="Tomlinson C."/>
            <person name="Mitreva M."/>
            <person name="Nelson J."/>
            <person name="Hou S."/>
            <person name="Wollam A."/>
            <person name="Pepin K.H."/>
            <person name="Johnson M."/>
            <person name="Bhonagiri V."/>
            <person name="Zhang X."/>
            <person name="Suruliraj S."/>
            <person name="Warren W."/>
            <person name="Chinwalla A."/>
            <person name="Mardis E.R."/>
            <person name="Wilson R.K."/>
        </authorList>
    </citation>
    <scope>NUCLEOTIDE SEQUENCE [LARGE SCALE GENOMIC DNA]</scope>
    <source>
        <strain evidence="2 3">ATCC 33693</strain>
    </source>
</reference>
<accession>D4CYS8</accession>
<feature type="non-terminal residue" evidence="2">
    <location>
        <position position="1"/>
    </location>
</feature>
<keyword evidence="1" id="KW-0472">Membrane</keyword>
<evidence type="ECO:0000256" key="1">
    <source>
        <dbReference type="SAM" id="Phobius"/>
    </source>
</evidence>
<dbReference type="Proteomes" id="UP000003748">
    <property type="component" value="Unassembled WGS sequence"/>
</dbReference>
<keyword evidence="1" id="KW-1133">Transmembrane helix</keyword>
<dbReference type="EMBL" id="ACJY01000117">
    <property type="protein sequence ID" value="EFE85495.1"/>
    <property type="molecule type" value="Genomic_DNA"/>
</dbReference>
<feature type="transmembrane region" description="Helical" evidence="1">
    <location>
        <begin position="61"/>
        <end position="84"/>
    </location>
</feature>
<dbReference type="HOGENOM" id="CLU_2338413_0_0_0"/>
<name>D4CYS8_9FUSO</name>
<comment type="caution">
    <text evidence="2">The sequence shown here is derived from an EMBL/GenBank/DDBJ whole genome shotgun (WGS) entry which is preliminary data.</text>
</comment>
<keyword evidence="1" id="KW-0812">Transmembrane</keyword>
<evidence type="ECO:0000313" key="3">
    <source>
        <dbReference type="Proteomes" id="UP000003748"/>
    </source>
</evidence>
<proteinExistence type="predicted"/>
<organism evidence="2 3">
    <name type="scientific">Fusobacterium periodonticum ATCC 33693</name>
    <dbReference type="NCBI Taxonomy" id="546275"/>
    <lineage>
        <taxon>Bacteria</taxon>
        <taxon>Fusobacteriati</taxon>
        <taxon>Fusobacteriota</taxon>
        <taxon>Fusobacteriia</taxon>
        <taxon>Fusobacteriales</taxon>
        <taxon>Fusobacteriaceae</taxon>
        <taxon>Fusobacterium</taxon>
    </lineage>
</organism>
<dbReference type="AlphaFoldDB" id="D4CYS8"/>
<gene>
    <name evidence="2" type="ORF">FUSPEROL_02593</name>
</gene>
<feature type="transmembrane region" description="Helical" evidence="1">
    <location>
        <begin position="7"/>
        <end position="24"/>
    </location>
</feature>
<evidence type="ECO:0000313" key="2">
    <source>
        <dbReference type="EMBL" id="EFE85495.1"/>
    </source>
</evidence>